<organism evidence="2 3">
    <name type="scientific">Candidatus Woykebacteria bacterium RBG_16_39_9b</name>
    <dbReference type="NCBI Taxonomy" id="1802595"/>
    <lineage>
        <taxon>Bacteria</taxon>
        <taxon>Candidatus Woykeibacteriota</taxon>
    </lineage>
</organism>
<name>A0A1G1WEM5_9BACT</name>
<dbReference type="Gene3D" id="3.90.1640.10">
    <property type="entry name" value="inorganic pyrophosphatase (n-terminal core)"/>
    <property type="match status" value="1"/>
</dbReference>
<dbReference type="Pfam" id="PF01368">
    <property type="entry name" value="DHH"/>
    <property type="match status" value="1"/>
</dbReference>
<dbReference type="SUPFAM" id="SSF64182">
    <property type="entry name" value="DHH phosphoesterases"/>
    <property type="match status" value="1"/>
</dbReference>
<dbReference type="InterPro" id="IPR051319">
    <property type="entry name" value="Oligoribo/pAp-PDE_c-di-AMP_PDE"/>
</dbReference>
<dbReference type="PANTHER" id="PTHR47618:SF1">
    <property type="entry name" value="BIFUNCTIONAL OLIGORIBONUCLEASE AND PAP PHOSPHATASE NRNA"/>
    <property type="match status" value="1"/>
</dbReference>
<reference evidence="2 3" key="1">
    <citation type="journal article" date="2016" name="Nat. Commun.">
        <title>Thousands of microbial genomes shed light on interconnected biogeochemical processes in an aquifer system.</title>
        <authorList>
            <person name="Anantharaman K."/>
            <person name="Brown C.T."/>
            <person name="Hug L.A."/>
            <person name="Sharon I."/>
            <person name="Castelle C.J."/>
            <person name="Probst A.J."/>
            <person name="Thomas B.C."/>
            <person name="Singh A."/>
            <person name="Wilkins M.J."/>
            <person name="Karaoz U."/>
            <person name="Brodie E.L."/>
            <person name="Williams K.H."/>
            <person name="Hubbard S.S."/>
            <person name="Banfield J.F."/>
        </authorList>
    </citation>
    <scope>NUCLEOTIDE SEQUENCE [LARGE SCALE GENOMIC DNA]</scope>
</reference>
<evidence type="ECO:0000313" key="3">
    <source>
        <dbReference type="Proteomes" id="UP000178162"/>
    </source>
</evidence>
<protein>
    <recommendedName>
        <fullName evidence="1">DDH domain-containing protein</fullName>
    </recommendedName>
</protein>
<evidence type="ECO:0000313" key="2">
    <source>
        <dbReference type="EMBL" id="OGY26081.1"/>
    </source>
</evidence>
<evidence type="ECO:0000259" key="1">
    <source>
        <dbReference type="Pfam" id="PF01368"/>
    </source>
</evidence>
<feature type="domain" description="DDH" evidence="1">
    <location>
        <begin position="19"/>
        <end position="208"/>
    </location>
</feature>
<dbReference type="EMBL" id="MHCR01000002">
    <property type="protein sequence ID" value="OGY26081.1"/>
    <property type="molecule type" value="Genomic_DNA"/>
</dbReference>
<dbReference type="PANTHER" id="PTHR47618">
    <property type="entry name" value="BIFUNCTIONAL OLIGORIBONUCLEASE AND PAP PHOSPHATASE NRNA"/>
    <property type="match status" value="1"/>
</dbReference>
<dbReference type="AlphaFoldDB" id="A0A1G1WEM5"/>
<gene>
    <name evidence="2" type="ORF">A2134_02990</name>
</gene>
<proteinExistence type="predicted"/>
<sequence length="271" mass="29969">MRINIAAPQIKDLIEKSNKVLLLTRANPSVDGVCSMIALYDILASLGKNPTSATTGRVPEEVNHLPHISRLMDRIEPKNLIISFDYVEGMIDKVSYKIEGNKFKLIISPKEKRINPEQVEYSYKGTDYDLVFILDSPDLESLGKLFADPEFYSTATTVNIDRRVNNTQFGKVNIIEPRNDSVCAIITKLLADSNIKLTSVAADALLFGLRASTSNFTKVNNPSTFEAASICVASSGRFGTQSEMKIANEESIKTSEKNFFAPKIFKSSSSD</sequence>
<comment type="caution">
    <text evidence="2">The sequence shown here is derived from an EMBL/GenBank/DDBJ whole genome shotgun (WGS) entry which is preliminary data.</text>
</comment>
<dbReference type="InterPro" id="IPR001667">
    <property type="entry name" value="DDH_dom"/>
</dbReference>
<dbReference type="Proteomes" id="UP000178162">
    <property type="component" value="Unassembled WGS sequence"/>
</dbReference>
<dbReference type="InterPro" id="IPR038763">
    <property type="entry name" value="DHH_sf"/>
</dbReference>
<dbReference type="STRING" id="1802595.A2134_02990"/>
<accession>A0A1G1WEM5</accession>